<protein>
    <submittedName>
        <fullName evidence="2">Uncharacterized protein</fullName>
    </submittedName>
</protein>
<feature type="region of interest" description="Disordered" evidence="1">
    <location>
        <begin position="82"/>
        <end position="101"/>
    </location>
</feature>
<evidence type="ECO:0000313" key="2">
    <source>
        <dbReference type="EMBL" id="XDQ02442.1"/>
    </source>
</evidence>
<accession>A0AB39MBG4</accession>
<reference evidence="2" key="1">
    <citation type="submission" date="2024-07" db="EMBL/GenBank/DDBJ databases">
        <authorList>
            <person name="Yu S.T."/>
        </authorList>
    </citation>
    <scope>NUCLEOTIDE SEQUENCE</scope>
    <source>
        <strain evidence="2">R08</strain>
    </source>
</reference>
<dbReference type="AlphaFoldDB" id="A0AB39MBG4"/>
<name>A0AB39MBG4_9ACTN</name>
<dbReference type="EMBL" id="CP163431">
    <property type="protein sequence ID" value="XDQ02442.1"/>
    <property type="molecule type" value="Genomic_DNA"/>
</dbReference>
<organism evidence="2">
    <name type="scientific">Streptomyces sp. R08</name>
    <dbReference type="NCBI Taxonomy" id="3238624"/>
    <lineage>
        <taxon>Bacteria</taxon>
        <taxon>Bacillati</taxon>
        <taxon>Actinomycetota</taxon>
        <taxon>Actinomycetes</taxon>
        <taxon>Kitasatosporales</taxon>
        <taxon>Streptomycetaceae</taxon>
        <taxon>Streptomyces</taxon>
    </lineage>
</organism>
<evidence type="ECO:0000256" key="1">
    <source>
        <dbReference type="SAM" id="MobiDB-lite"/>
    </source>
</evidence>
<dbReference type="RefSeq" id="WP_329557199.1">
    <property type="nucleotide sequence ID" value="NZ_CP163431.1"/>
</dbReference>
<sequence length="101" mass="10799">MSQSTELQADPATVAASLTAEAAALEGRLRQLHEEVHAVNAHIASIAETIHTMRATVTARGGGERRFGFTDDARPAVHRRASLLRAESAPPAAPIRCRPDH</sequence>
<proteinExistence type="predicted"/>
<gene>
    <name evidence="2" type="ORF">AB5J58_20505</name>
</gene>